<keyword evidence="7 15" id="KW-0548">Nucleotidyltransferase</keyword>
<keyword evidence="5 15" id="KW-0288">FMN</keyword>
<dbReference type="RefSeq" id="WP_223577839.1">
    <property type="nucleotide sequence ID" value="NZ_BAABFU010000002.1"/>
</dbReference>
<dbReference type="EMBL" id="BAABFU010000002">
    <property type="protein sequence ID" value="GAA4348592.1"/>
    <property type="molecule type" value="Genomic_DNA"/>
</dbReference>
<dbReference type="GO" id="GO:0016301">
    <property type="term" value="F:kinase activity"/>
    <property type="evidence" value="ECO:0007669"/>
    <property type="project" value="UniProtKB-KW"/>
</dbReference>
<dbReference type="NCBIfam" id="TIGR00125">
    <property type="entry name" value="cyt_tran_rel"/>
    <property type="match status" value="1"/>
</dbReference>
<dbReference type="Gene3D" id="2.40.30.30">
    <property type="entry name" value="Riboflavin kinase-like"/>
    <property type="match status" value="1"/>
</dbReference>
<evidence type="ECO:0000256" key="2">
    <source>
        <dbReference type="ARBA" id="ARBA00004726"/>
    </source>
</evidence>
<dbReference type="InterPro" id="IPR023465">
    <property type="entry name" value="Riboflavin_kinase_dom_sf"/>
</dbReference>
<evidence type="ECO:0000256" key="1">
    <source>
        <dbReference type="ARBA" id="ARBA00002121"/>
    </source>
</evidence>
<evidence type="ECO:0000313" key="18">
    <source>
        <dbReference type="Proteomes" id="UP001501294"/>
    </source>
</evidence>
<dbReference type="Pfam" id="PF01687">
    <property type="entry name" value="Flavokinase"/>
    <property type="match status" value="1"/>
</dbReference>
<reference evidence="18" key="1">
    <citation type="journal article" date="2019" name="Int. J. Syst. Evol. Microbiol.">
        <title>The Global Catalogue of Microorganisms (GCM) 10K type strain sequencing project: providing services to taxonomists for standard genome sequencing and annotation.</title>
        <authorList>
            <consortium name="The Broad Institute Genomics Platform"/>
            <consortium name="The Broad Institute Genome Sequencing Center for Infectious Disease"/>
            <person name="Wu L."/>
            <person name="Ma J."/>
        </authorList>
    </citation>
    <scope>NUCLEOTIDE SEQUENCE [LARGE SCALE GENOMIC DNA]</scope>
    <source>
        <strain evidence="18">JCM 17727</strain>
    </source>
</reference>
<evidence type="ECO:0000256" key="11">
    <source>
        <dbReference type="ARBA" id="ARBA00022840"/>
    </source>
</evidence>
<comment type="similarity">
    <text evidence="15">Belongs to the ribF family.</text>
</comment>
<dbReference type="NCBIfam" id="NF004163">
    <property type="entry name" value="PRK05627.1-6"/>
    <property type="match status" value="1"/>
</dbReference>
<dbReference type="NCBIfam" id="NF004159">
    <property type="entry name" value="PRK05627.1-2"/>
    <property type="match status" value="1"/>
</dbReference>
<dbReference type="PANTHER" id="PTHR22749:SF6">
    <property type="entry name" value="RIBOFLAVIN KINASE"/>
    <property type="match status" value="1"/>
</dbReference>
<proteinExistence type="inferred from homology"/>
<evidence type="ECO:0000256" key="9">
    <source>
        <dbReference type="ARBA" id="ARBA00022777"/>
    </source>
</evidence>
<dbReference type="SUPFAM" id="SSF52374">
    <property type="entry name" value="Nucleotidylyl transferase"/>
    <property type="match status" value="1"/>
</dbReference>
<feature type="domain" description="Riboflavin kinase" evidence="16">
    <location>
        <begin position="188"/>
        <end position="320"/>
    </location>
</feature>
<evidence type="ECO:0000256" key="12">
    <source>
        <dbReference type="ARBA" id="ARBA00023268"/>
    </source>
</evidence>
<dbReference type="Proteomes" id="UP001501294">
    <property type="component" value="Unassembled WGS sequence"/>
</dbReference>
<evidence type="ECO:0000256" key="14">
    <source>
        <dbReference type="ARBA" id="ARBA00049494"/>
    </source>
</evidence>
<keyword evidence="9 15" id="KW-0418">Kinase</keyword>
<keyword evidence="4 15" id="KW-0285">Flavoprotein</keyword>
<keyword evidence="12" id="KW-0511">Multifunctional enzyme</keyword>
<comment type="pathway">
    <text evidence="3 15">Cofactor biosynthesis; FMN biosynthesis; FMN from riboflavin (ATP route): step 1/1.</text>
</comment>
<evidence type="ECO:0000256" key="15">
    <source>
        <dbReference type="PIRNR" id="PIRNR004491"/>
    </source>
</evidence>
<keyword evidence="11 15" id="KW-0067">ATP-binding</keyword>
<dbReference type="EC" id="2.7.1.26" evidence="15"/>
<dbReference type="Pfam" id="PF06574">
    <property type="entry name" value="FAD_syn"/>
    <property type="match status" value="1"/>
</dbReference>
<dbReference type="SUPFAM" id="SSF82114">
    <property type="entry name" value="Riboflavin kinase-like"/>
    <property type="match status" value="1"/>
</dbReference>
<keyword evidence="10 15" id="KW-0274">FAD</keyword>
<evidence type="ECO:0000259" key="16">
    <source>
        <dbReference type="SMART" id="SM00904"/>
    </source>
</evidence>
<keyword evidence="18" id="KW-1185">Reference proteome</keyword>
<dbReference type="InterPro" id="IPR015864">
    <property type="entry name" value="FAD_synthase"/>
</dbReference>
<dbReference type="NCBIfam" id="TIGR00083">
    <property type="entry name" value="ribF"/>
    <property type="match status" value="1"/>
</dbReference>
<evidence type="ECO:0000313" key="17">
    <source>
        <dbReference type="EMBL" id="GAA4348592.1"/>
    </source>
</evidence>
<keyword evidence="8 15" id="KW-0547">Nucleotide-binding</keyword>
<evidence type="ECO:0000256" key="7">
    <source>
        <dbReference type="ARBA" id="ARBA00022695"/>
    </source>
</evidence>
<dbReference type="InterPro" id="IPR002606">
    <property type="entry name" value="Riboflavin_kinase_bac"/>
</dbReference>
<comment type="pathway">
    <text evidence="2 15">Cofactor biosynthesis; FAD biosynthesis; FAD from FMN: step 1/1.</text>
</comment>
<evidence type="ECO:0000256" key="4">
    <source>
        <dbReference type="ARBA" id="ARBA00022630"/>
    </source>
</evidence>
<dbReference type="CDD" id="cd02064">
    <property type="entry name" value="FAD_synthetase_N"/>
    <property type="match status" value="1"/>
</dbReference>
<comment type="function">
    <text evidence="1">Catalyzes the phosphorylation of riboflavin to FMN followed by the adenylation of FMN to FAD.</text>
</comment>
<dbReference type="InterPro" id="IPR015865">
    <property type="entry name" value="Riboflavin_kinase_bac/euk"/>
</dbReference>
<dbReference type="SMART" id="SM00904">
    <property type="entry name" value="Flavokinase"/>
    <property type="match status" value="1"/>
</dbReference>
<dbReference type="PIRSF" id="PIRSF004491">
    <property type="entry name" value="FAD_Synth"/>
    <property type="match status" value="1"/>
</dbReference>
<evidence type="ECO:0000256" key="5">
    <source>
        <dbReference type="ARBA" id="ARBA00022643"/>
    </source>
</evidence>
<evidence type="ECO:0000256" key="13">
    <source>
        <dbReference type="ARBA" id="ARBA00047880"/>
    </source>
</evidence>
<comment type="catalytic activity">
    <reaction evidence="13 15">
        <text>riboflavin + ATP = FMN + ADP + H(+)</text>
        <dbReference type="Rhea" id="RHEA:14357"/>
        <dbReference type="ChEBI" id="CHEBI:15378"/>
        <dbReference type="ChEBI" id="CHEBI:30616"/>
        <dbReference type="ChEBI" id="CHEBI:57986"/>
        <dbReference type="ChEBI" id="CHEBI:58210"/>
        <dbReference type="ChEBI" id="CHEBI:456216"/>
        <dbReference type="EC" id="2.7.1.26"/>
    </reaction>
</comment>
<evidence type="ECO:0000256" key="10">
    <source>
        <dbReference type="ARBA" id="ARBA00022827"/>
    </source>
</evidence>
<evidence type="ECO:0000256" key="3">
    <source>
        <dbReference type="ARBA" id="ARBA00005201"/>
    </source>
</evidence>
<sequence>MRLLRGLYNCPQALFKQGCVATIGNFDGVHLGHQTIIERLTQKAKAFDLPSVVIVFEPHPQEYFRPDSAPARLFKLTDKVKALESLGVDYVLCFRFNKEFAELQAEDFIRRVLIDRLNVQHLFIGDDFRFGYRRQGDFEMLKERGADYFTVEANQSVTLDVDGQDQRVSSSLVREAIAQSQFDLAQRYLNKPYRIEGKVSHGDKQGRGIGFATANIPLKRLKSPVKGVYAVWVYGISASLPQGSEVQRLAAVANVGNKPTLKQSPERLEVHLLDFEGDLYGKRLAIEPIAKIRDEQKFTSVDELKAQIAADIDTATDIFKKHNV</sequence>
<dbReference type="PANTHER" id="PTHR22749">
    <property type="entry name" value="RIBOFLAVIN KINASE/FMN ADENYLYLTRANSFERASE"/>
    <property type="match status" value="1"/>
</dbReference>
<keyword evidence="6 15" id="KW-0808">Transferase</keyword>
<dbReference type="EC" id="2.7.7.2" evidence="15"/>
<dbReference type="Gene3D" id="3.40.50.620">
    <property type="entry name" value="HUPs"/>
    <property type="match status" value="1"/>
</dbReference>
<dbReference type="InterPro" id="IPR014729">
    <property type="entry name" value="Rossmann-like_a/b/a_fold"/>
</dbReference>
<dbReference type="InterPro" id="IPR023468">
    <property type="entry name" value="Riboflavin_kinase"/>
</dbReference>
<organism evidence="17 18">
    <name type="scientific">Kangiella taiwanensis</name>
    <dbReference type="NCBI Taxonomy" id="1079179"/>
    <lineage>
        <taxon>Bacteria</taxon>
        <taxon>Pseudomonadati</taxon>
        <taxon>Pseudomonadota</taxon>
        <taxon>Gammaproteobacteria</taxon>
        <taxon>Kangiellales</taxon>
        <taxon>Kangiellaceae</taxon>
        <taxon>Kangiella</taxon>
    </lineage>
</organism>
<dbReference type="NCBIfam" id="NF004160">
    <property type="entry name" value="PRK05627.1-3"/>
    <property type="match status" value="1"/>
</dbReference>
<evidence type="ECO:0000256" key="8">
    <source>
        <dbReference type="ARBA" id="ARBA00022741"/>
    </source>
</evidence>
<accession>A0ABP8I0G5</accession>
<protein>
    <recommendedName>
        <fullName evidence="15">Riboflavin biosynthesis protein</fullName>
    </recommendedName>
    <domain>
        <recommendedName>
            <fullName evidence="15">Riboflavin kinase</fullName>
            <ecNumber evidence="15">2.7.1.26</ecNumber>
        </recommendedName>
        <alternativeName>
            <fullName evidence="15">Flavokinase</fullName>
        </alternativeName>
    </domain>
    <domain>
        <recommendedName>
            <fullName evidence="15">FMN adenylyltransferase</fullName>
            <ecNumber evidence="15">2.7.7.2</ecNumber>
        </recommendedName>
        <alternativeName>
            <fullName evidence="15">FAD pyrophosphorylase</fullName>
        </alternativeName>
        <alternativeName>
            <fullName evidence="15">FAD synthase</fullName>
        </alternativeName>
    </domain>
</protein>
<dbReference type="NCBIfam" id="NF004162">
    <property type="entry name" value="PRK05627.1-5"/>
    <property type="match status" value="1"/>
</dbReference>
<dbReference type="InterPro" id="IPR004821">
    <property type="entry name" value="Cyt_trans-like"/>
</dbReference>
<name>A0ABP8I0G5_9GAMM</name>
<comment type="caution">
    <text evidence="17">The sequence shown here is derived from an EMBL/GenBank/DDBJ whole genome shotgun (WGS) entry which is preliminary data.</text>
</comment>
<comment type="catalytic activity">
    <reaction evidence="14 15">
        <text>FMN + ATP + H(+) = FAD + diphosphate</text>
        <dbReference type="Rhea" id="RHEA:17237"/>
        <dbReference type="ChEBI" id="CHEBI:15378"/>
        <dbReference type="ChEBI" id="CHEBI:30616"/>
        <dbReference type="ChEBI" id="CHEBI:33019"/>
        <dbReference type="ChEBI" id="CHEBI:57692"/>
        <dbReference type="ChEBI" id="CHEBI:58210"/>
        <dbReference type="EC" id="2.7.7.2"/>
    </reaction>
</comment>
<evidence type="ECO:0000256" key="6">
    <source>
        <dbReference type="ARBA" id="ARBA00022679"/>
    </source>
</evidence>
<gene>
    <name evidence="17" type="primary">ribF</name>
    <name evidence="17" type="ORF">GCM10023150_12120</name>
</gene>